<evidence type="ECO:0000259" key="1">
    <source>
        <dbReference type="PROSITE" id="PS50830"/>
    </source>
</evidence>
<keyword evidence="3" id="KW-1185">Reference proteome</keyword>
<dbReference type="SUPFAM" id="SSF50199">
    <property type="entry name" value="Staphylococcal nuclease"/>
    <property type="match status" value="1"/>
</dbReference>
<dbReference type="PROSITE" id="PS50830">
    <property type="entry name" value="TNASE_3"/>
    <property type="match status" value="1"/>
</dbReference>
<dbReference type="InterPro" id="IPR035437">
    <property type="entry name" value="SNase_OB-fold_sf"/>
</dbReference>
<evidence type="ECO:0000313" key="3">
    <source>
        <dbReference type="Proteomes" id="UP001528823"/>
    </source>
</evidence>
<feature type="domain" description="TNase-like" evidence="1">
    <location>
        <begin position="27"/>
        <end position="144"/>
    </location>
</feature>
<dbReference type="SMART" id="SM00318">
    <property type="entry name" value="SNc"/>
    <property type="match status" value="1"/>
</dbReference>
<dbReference type="Pfam" id="PF00565">
    <property type="entry name" value="SNase"/>
    <property type="match status" value="1"/>
</dbReference>
<proteinExistence type="predicted"/>
<reference evidence="2 3" key="1">
    <citation type="submission" date="2022-11" db="EMBL/GenBank/DDBJ databases">
        <title>Spartinivicinus poritis sp. nov., isolated from scleractinian coral Porites lutea.</title>
        <authorList>
            <person name="Zhang G."/>
            <person name="Cai L."/>
            <person name="Wei Q."/>
        </authorList>
    </citation>
    <scope>NUCLEOTIDE SEQUENCE [LARGE SCALE GENOMIC DNA]</scope>
    <source>
        <strain evidence="2 3">A2-2</strain>
    </source>
</reference>
<sequence length="144" mass="16305">MKKYALIVALLPCIAVGKSIKDKDFGTAIVKEVTSIYDGDTFRVNVQGWPKIVGERISIRVKGVDTPEIRGQCEKEKKLARKAKQHTVGLLRSAKKIELRNMQRGKYFRILADVYVDGKRLTDSLIKARLARPYDGGKRQGWCK</sequence>
<dbReference type="RefSeq" id="WP_274689357.1">
    <property type="nucleotide sequence ID" value="NZ_JAPMOU010000016.1"/>
</dbReference>
<dbReference type="Proteomes" id="UP001528823">
    <property type="component" value="Unassembled WGS sequence"/>
</dbReference>
<dbReference type="InterPro" id="IPR016071">
    <property type="entry name" value="Staphylococal_nuclease_OB-fold"/>
</dbReference>
<comment type="caution">
    <text evidence="2">The sequence shown here is derived from an EMBL/GenBank/DDBJ whole genome shotgun (WGS) entry which is preliminary data.</text>
</comment>
<organism evidence="2 3">
    <name type="scientific">Spartinivicinus poritis</name>
    <dbReference type="NCBI Taxonomy" id="2994640"/>
    <lineage>
        <taxon>Bacteria</taxon>
        <taxon>Pseudomonadati</taxon>
        <taxon>Pseudomonadota</taxon>
        <taxon>Gammaproteobacteria</taxon>
        <taxon>Oceanospirillales</taxon>
        <taxon>Zooshikellaceae</taxon>
        <taxon>Spartinivicinus</taxon>
    </lineage>
</organism>
<name>A0ABT5U9F6_9GAMM</name>
<protein>
    <submittedName>
        <fullName evidence="2">Thermonuclease family protein</fullName>
    </submittedName>
</protein>
<gene>
    <name evidence="2" type="ORF">ORQ98_13630</name>
</gene>
<dbReference type="Gene3D" id="2.40.50.90">
    <property type="match status" value="1"/>
</dbReference>
<evidence type="ECO:0000313" key="2">
    <source>
        <dbReference type="EMBL" id="MDE1463008.1"/>
    </source>
</evidence>
<dbReference type="EMBL" id="JAPMOU010000016">
    <property type="protein sequence ID" value="MDE1463008.1"/>
    <property type="molecule type" value="Genomic_DNA"/>
</dbReference>
<accession>A0ABT5U9F6</accession>